<dbReference type="PROSITE" id="PS51198">
    <property type="entry name" value="UVRD_HELICASE_ATP_BIND"/>
    <property type="match status" value="1"/>
</dbReference>
<feature type="domain" description="UvrD-like helicase ATP-binding" evidence="13">
    <location>
        <begin position="6"/>
        <end position="291"/>
    </location>
</feature>
<feature type="domain" description="UvrD-like helicase C-terminal" evidence="14">
    <location>
        <begin position="292"/>
        <end position="573"/>
    </location>
</feature>
<evidence type="ECO:0000313" key="15">
    <source>
        <dbReference type="EMBL" id="GAA4025167.1"/>
    </source>
</evidence>
<dbReference type="InterPro" id="IPR014017">
    <property type="entry name" value="DNA_helicase_UvrD-like_C"/>
</dbReference>
<dbReference type="InterPro" id="IPR000212">
    <property type="entry name" value="DNA_helicase_UvrD/REP"/>
</dbReference>
<dbReference type="CDD" id="cd18807">
    <property type="entry name" value="SF1_C_UvrD"/>
    <property type="match status" value="1"/>
</dbReference>
<evidence type="ECO:0000256" key="5">
    <source>
        <dbReference type="ARBA" id="ARBA00022840"/>
    </source>
</evidence>
<keyword evidence="4 12" id="KW-0347">Helicase</keyword>
<accession>A0ABP7TEY3</accession>
<dbReference type="PANTHER" id="PTHR11070:SF2">
    <property type="entry name" value="ATP-DEPENDENT DNA HELICASE SRS2"/>
    <property type="match status" value="1"/>
</dbReference>
<dbReference type="PROSITE" id="PS51217">
    <property type="entry name" value="UVRD_HELICASE_CTER"/>
    <property type="match status" value="1"/>
</dbReference>
<dbReference type="Gene3D" id="1.10.486.10">
    <property type="entry name" value="PCRA, domain 4"/>
    <property type="match status" value="1"/>
</dbReference>
<keyword evidence="2 12" id="KW-0547">Nucleotide-binding</keyword>
<evidence type="ECO:0000256" key="9">
    <source>
        <dbReference type="ARBA" id="ARBA00034808"/>
    </source>
</evidence>
<feature type="binding site" evidence="12">
    <location>
        <begin position="27"/>
        <end position="34"/>
    </location>
    <ligand>
        <name>ATP</name>
        <dbReference type="ChEBI" id="CHEBI:30616"/>
    </ligand>
</feature>
<evidence type="ECO:0000256" key="2">
    <source>
        <dbReference type="ARBA" id="ARBA00022741"/>
    </source>
</evidence>
<dbReference type="Pfam" id="PF00580">
    <property type="entry name" value="UvrD-helicase"/>
    <property type="match status" value="1"/>
</dbReference>
<organism evidence="15 16">
    <name type="scientific">Flavobacterium cheonhonense</name>
    <dbReference type="NCBI Taxonomy" id="706185"/>
    <lineage>
        <taxon>Bacteria</taxon>
        <taxon>Pseudomonadati</taxon>
        <taxon>Bacteroidota</taxon>
        <taxon>Flavobacteriia</taxon>
        <taxon>Flavobacteriales</taxon>
        <taxon>Flavobacteriaceae</taxon>
        <taxon>Flavobacterium</taxon>
    </lineage>
</organism>
<evidence type="ECO:0000256" key="3">
    <source>
        <dbReference type="ARBA" id="ARBA00022801"/>
    </source>
</evidence>
<comment type="catalytic activity">
    <reaction evidence="8">
        <text>Couples ATP hydrolysis with the unwinding of duplex DNA by translocating in the 3'-5' direction.</text>
        <dbReference type="EC" id="5.6.2.4"/>
    </reaction>
</comment>
<evidence type="ECO:0000256" key="10">
    <source>
        <dbReference type="ARBA" id="ARBA00034923"/>
    </source>
</evidence>
<dbReference type="InterPro" id="IPR013986">
    <property type="entry name" value="DExx_box_DNA_helicase_dom_sf"/>
</dbReference>
<name>A0ABP7TEY3_9FLAO</name>
<comment type="similarity">
    <text evidence="1">Belongs to the helicase family. UvrD subfamily.</text>
</comment>
<dbReference type="EMBL" id="BAABCR010000004">
    <property type="protein sequence ID" value="GAA4025167.1"/>
    <property type="molecule type" value="Genomic_DNA"/>
</dbReference>
<evidence type="ECO:0000313" key="16">
    <source>
        <dbReference type="Proteomes" id="UP001500968"/>
    </source>
</evidence>
<dbReference type="InterPro" id="IPR027417">
    <property type="entry name" value="P-loop_NTPase"/>
</dbReference>
<dbReference type="GO" id="GO:0004527">
    <property type="term" value="F:exonuclease activity"/>
    <property type="evidence" value="ECO:0007669"/>
    <property type="project" value="UniProtKB-KW"/>
</dbReference>
<keyword evidence="5 12" id="KW-0067">ATP-binding</keyword>
<keyword evidence="16" id="KW-1185">Reference proteome</keyword>
<evidence type="ECO:0000256" key="1">
    <source>
        <dbReference type="ARBA" id="ARBA00009922"/>
    </source>
</evidence>
<protein>
    <recommendedName>
        <fullName evidence="9">DNA 3'-5' helicase</fullName>
        <ecNumber evidence="9">5.6.2.4</ecNumber>
    </recommendedName>
    <alternativeName>
        <fullName evidence="10">DNA 3'-5' helicase II</fullName>
    </alternativeName>
</protein>
<dbReference type="Pfam" id="PF21196">
    <property type="entry name" value="PcrA_UvrD_tudor"/>
    <property type="match status" value="1"/>
</dbReference>
<keyword evidence="3 12" id="KW-0378">Hydrolase</keyword>
<sequence>MQQYIAQLNEAQQAPVFQKDGPMIIIAGAGSGKTRVLTVRISYLMSLGVDAFNILALTFTNKAAREMKKRIADIVGNNEAKNLWMGTFHSVFAKILRIEAEKLGYPSNFTIYDTQDSVRLISAIIKEMQLDKDIYKPKQVYSRISSYKNSLITVKAYFNNPELMEADAMSKKPRMGEIYQNYVERCFKSGAMDFDDLLLKTNELLNRFPDVLAKYQDRFRYILVDEYQDTNHSQYLIVRALSDRFQNICVVGDDAQSIYAFRGANINNILNFQKDYDNVKTYRLEQNYRSTKNIVEAANSIIDKNKTKLDKVVWTANDFGPKIKVHRSLTDGEEGRFVAGEIFEQKMRNQLMNGQFAILYRTNAQSRAMEDALRKRDIPYRIYGGLSFYQRKEIKDVLSYLRLVINPKDEEALVRVINYPARGIGDTTVEKLTVAANHYKRSIFEVMEHIDKIDLKLNAGTKQKLQDFVTMIKSFQVINEQQDAFVLTEHVAKKTGLIQELKKDATPEGIARIENIETLMGGIKDFIEGQKEVDGARGALSEFLEDVALATDLDNDTGDDDRVALMTIHLAKGLEFPYVFVVGMEEDLFPSAMSLNTRSELEEERRLFYVALTRAEHQAYLTYAQSRYRWGKLTDAEPSRFIEEIDDQYLEYINPMDRGGYTYKPSIDLDIFGDIDKSKLRLSKPVAGIPPKTYGEEPSSSANIRKLKPVSGSAPAAGNLFDNKLAVGNVVMHERFGRGEIVNMEGVGADRKAEIKFEVGGIKKLLLRFAKLDVIG</sequence>
<dbReference type="Gene3D" id="1.10.10.160">
    <property type="match status" value="1"/>
</dbReference>
<keyword evidence="15" id="KW-0540">Nuclease</keyword>
<keyword evidence="15" id="KW-0269">Exonuclease</keyword>
<dbReference type="Gene3D" id="3.40.50.300">
    <property type="entry name" value="P-loop containing nucleotide triphosphate hydrolases"/>
    <property type="match status" value="2"/>
</dbReference>
<dbReference type="EC" id="5.6.2.4" evidence="9"/>
<evidence type="ECO:0000256" key="11">
    <source>
        <dbReference type="ARBA" id="ARBA00048988"/>
    </source>
</evidence>
<gene>
    <name evidence="15" type="ORF">GCM10022386_05540</name>
</gene>
<keyword evidence="7" id="KW-0413">Isomerase</keyword>
<evidence type="ECO:0000256" key="8">
    <source>
        <dbReference type="ARBA" id="ARBA00034617"/>
    </source>
</evidence>
<dbReference type="Proteomes" id="UP001500968">
    <property type="component" value="Unassembled WGS sequence"/>
</dbReference>
<dbReference type="CDD" id="cd17932">
    <property type="entry name" value="DEXQc_UvrD"/>
    <property type="match status" value="1"/>
</dbReference>
<dbReference type="Pfam" id="PF13361">
    <property type="entry name" value="UvrD_C"/>
    <property type="match status" value="1"/>
</dbReference>
<proteinExistence type="inferred from homology"/>
<dbReference type="SUPFAM" id="SSF52540">
    <property type="entry name" value="P-loop containing nucleoside triphosphate hydrolases"/>
    <property type="match status" value="1"/>
</dbReference>
<dbReference type="RefSeq" id="WP_324691295.1">
    <property type="nucleotide sequence ID" value="NZ_BAABCR010000004.1"/>
</dbReference>
<comment type="caution">
    <text evidence="15">The sequence shown here is derived from an EMBL/GenBank/DDBJ whole genome shotgun (WGS) entry which is preliminary data.</text>
</comment>
<dbReference type="PANTHER" id="PTHR11070">
    <property type="entry name" value="UVRD / RECB / PCRA DNA HELICASE FAMILY MEMBER"/>
    <property type="match status" value="1"/>
</dbReference>
<evidence type="ECO:0000259" key="14">
    <source>
        <dbReference type="PROSITE" id="PS51217"/>
    </source>
</evidence>
<evidence type="ECO:0000256" key="7">
    <source>
        <dbReference type="ARBA" id="ARBA00023235"/>
    </source>
</evidence>
<evidence type="ECO:0000256" key="6">
    <source>
        <dbReference type="ARBA" id="ARBA00023125"/>
    </source>
</evidence>
<evidence type="ECO:0000256" key="4">
    <source>
        <dbReference type="ARBA" id="ARBA00022806"/>
    </source>
</evidence>
<comment type="catalytic activity">
    <reaction evidence="11">
        <text>ATP + H2O = ADP + phosphate + H(+)</text>
        <dbReference type="Rhea" id="RHEA:13065"/>
        <dbReference type="ChEBI" id="CHEBI:15377"/>
        <dbReference type="ChEBI" id="CHEBI:15378"/>
        <dbReference type="ChEBI" id="CHEBI:30616"/>
        <dbReference type="ChEBI" id="CHEBI:43474"/>
        <dbReference type="ChEBI" id="CHEBI:456216"/>
        <dbReference type="EC" id="5.6.2.4"/>
    </reaction>
</comment>
<reference evidence="16" key="1">
    <citation type="journal article" date="2019" name="Int. J. Syst. Evol. Microbiol.">
        <title>The Global Catalogue of Microorganisms (GCM) 10K type strain sequencing project: providing services to taxonomists for standard genome sequencing and annotation.</title>
        <authorList>
            <consortium name="The Broad Institute Genomics Platform"/>
            <consortium name="The Broad Institute Genome Sequencing Center for Infectious Disease"/>
            <person name="Wu L."/>
            <person name="Ma J."/>
        </authorList>
    </citation>
    <scope>NUCLEOTIDE SEQUENCE [LARGE SCALE GENOMIC DNA]</scope>
    <source>
        <strain evidence="16">JCM 17064</strain>
    </source>
</reference>
<dbReference type="InterPro" id="IPR014016">
    <property type="entry name" value="UvrD-like_ATP-bd"/>
</dbReference>
<keyword evidence="6" id="KW-0238">DNA-binding</keyword>
<evidence type="ECO:0000256" key="12">
    <source>
        <dbReference type="PROSITE-ProRule" id="PRU00560"/>
    </source>
</evidence>
<evidence type="ECO:0000259" key="13">
    <source>
        <dbReference type="PROSITE" id="PS51198"/>
    </source>
</evidence>